<dbReference type="Gene3D" id="3.40.50.300">
    <property type="entry name" value="P-loop containing nucleotide triphosphate hydrolases"/>
    <property type="match status" value="1"/>
</dbReference>
<proteinExistence type="inferred from homology"/>
<evidence type="ECO:0000259" key="7">
    <source>
        <dbReference type="Pfam" id="PF02492"/>
    </source>
</evidence>
<evidence type="ECO:0000256" key="1">
    <source>
        <dbReference type="ARBA" id="ARBA00005732"/>
    </source>
</evidence>
<dbReference type="NCBIfam" id="TIGR00101">
    <property type="entry name" value="ureG"/>
    <property type="match status" value="1"/>
</dbReference>
<evidence type="ECO:0000256" key="3">
    <source>
        <dbReference type="ARBA" id="ARBA00022988"/>
    </source>
</evidence>
<keyword evidence="9" id="KW-1185">Reference proteome</keyword>
<keyword evidence="5" id="KW-0143">Chaperone</keyword>
<dbReference type="InterPro" id="IPR004400">
    <property type="entry name" value="UreG"/>
</dbReference>
<comment type="similarity">
    <text evidence="1">Belongs to the SIMIBI class G3E GTPase family. UreG subfamily.</text>
</comment>
<dbReference type="InterPro" id="IPR003495">
    <property type="entry name" value="CobW/HypB/UreG_nucleotide-bd"/>
</dbReference>
<organism evidence="8 9">
    <name type="scientific">Basidiobolus ranarum</name>
    <dbReference type="NCBI Taxonomy" id="34480"/>
    <lineage>
        <taxon>Eukaryota</taxon>
        <taxon>Fungi</taxon>
        <taxon>Fungi incertae sedis</taxon>
        <taxon>Zoopagomycota</taxon>
        <taxon>Entomophthoromycotina</taxon>
        <taxon>Basidiobolomycetes</taxon>
        <taxon>Basidiobolales</taxon>
        <taxon>Basidiobolaceae</taxon>
        <taxon>Basidiobolus</taxon>
    </lineage>
</organism>
<name>A0ABR2VXP1_9FUNG</name>
<feature type="region of interest" description="Disordered" evidence="6">
    <location>
        <begin position="1"/>
        <end position="51"/>
    </location>
</feature>
<evidence type="ECO:0000313" key="8">
    <source>
        <dbReference type="EMBL" id="KAK9709056.1"/>
    </source>
</evidence>
<dbReference type="Proteomes" id="UP001479436">
    <property type="component" value="Unassembled WGS sequence"/>
</dbReference>
<comment type="caution">
    <text evidence="8">The sequence shown here is derived from an EMBL/GenBank/DDBJ whole genome shotgun (WGS) entry which is preliminary data.</text>
</comment>
<keyword evidence="4" id="KW-0342">GTP-binding</keyword>
<evidence type="ECO:0000256" key="6">
    <source>
        <dbReference type="SAM" id="MobiDB-lite"/>
    </source>
</evidence>
<sequence>MSNNICRFEDQTHTIPEGGDHHGHSHGHEHSGAADHGHTHEQMDSPGNFHEREAPVFNRRDWSERGFTVGIGGPVGSGKTALMLSLCRALRENYNIACVTNDIFTREDTEFLVRNEALPKERIRAIETGGCPHAAIREDVSANMNALEELQAQFNCELLLIESGGDNLAANYSRELADCIIYVIDVAGGDKVPRKGGPGITQSDLLVINKTDLAPIVGADLDVMARDAEKMRQGGPTIFAQVKNGPGMKEIIEYILQSWEQSGAKAASKQ</sequence>
<dbReference type="PANTHER" id="PTHR31715">
    <property type="entry name" value="UREASE ACCESSORY PROTEIN G"/>
    <property type="match status" value="1"/>
</dbReference>
<feature type="compositionally biased region" description="Basic and acidic residues" evidence="6">
    <location>
        <begin position="7"/>
        <end position="51"/>
    </location>
</feature>
<dbReference type="PANTHER" id="PTHR31715:SF0">
    <property type="entry name" value="UREASE ACCESSORY PROTEIN G"/>
    <property type="match status" value="1"/>
</dbReference>
<dbReference type="InterPro" id="IPR027417">
    <property type="entry name" value="P-loop_NTPase"/>
</dbReference>
<dbReference type="SUPFAM" id="SSF52540">
    <property type="entry name" value="P-loop containing nucleoside triphosphate hydrolases"/>
    <property type="match status" value="1"/>
</dbReference>
<evidence type="ECO:0000256" key="2">
    <source>
        <dbReference type="ARBA" id="ARBA00022741"/>
    </source>
</evidence>
<dbReference type="HAMAP" id="MF_01389">
    <property type="entry name" value="UreG"/>
    <property type="match status" value="1"/>
</dbReference>
<keyword evidence="2" id="KW-0547">Nucleotide-binding</keyword>
<evidence type="ECO:0000256" key="4">
    <source>
        <dbReference type="ARBA" id="ARBA00023134"/>
    </source>
</evidence>
<accession>A0ABR2VXP1</accession>
<keyword evidence="3" id="KW-0996">Nickel insertion</keyword>
<reference evidence="8 9" key="1">
    <citation type="submission" date="2023-04" db="EMBL/GenBank/DDBJ databases">
        <title>Genome of Basidiobolus ranarum AG-B5.</title>
        <authorList>
            <person name="Stajich J.E."/>
            <person name="Carter-House D."/>
            <person name="Gryganskyi A."/>
        </authorList>
    </citation>
    <scope>NUCLEOTIDE SEQUENCE [LARGE SCALE GENOMIC DNA]</scope>
    <source>
        <strain evidence="8 9">AG-B5</strain>
    </source>
</reference>
<dbReference type="CDD" id="cd05540">
    <property type="entry name" value="UreG"/>
    <property type="match status" value="1"/>
</dbReference>
<evidence type="ECO:0000256" key="5">
    <source>
        <dbReference type="ARBA" id="ARBA00023186"/>
    </source>
</evidence>
<dbReference type="EMBL" id="JASJQH010007439">
    <property type="protein sequence ID" value="KAK9709056.1"/>
    <property type="molecule type" value="Genomic_DNA"/>
</dbReference>
<evidence type="ECO:0000313" key="9">
    <source>
        <dbReference type="Proteomes" id="UP001479436"/>
    </source>
</evidence>
<feature type="domain" description="CobW/HypB/UreG nucleotide-binding" evidence="7">
    <location>
        <begin position="68"/>
        <end position="237"/>
    </location>
</feature>
<protein>
    <recommendedName>
        <fullName evidence="7">CobW/HypB/UreG nucleotide-binding domain-containing protein</fullName>
    </recommendedName>
</protein>
<dbReference type="Pfam" id="PF02492">
    <property type="entry name" value="cobW"/>
    <property type="match status" value="1"/>
</dbReference>
<gene>
    <name evidence="8" type="ORF">K7432_009298</name>
</gene>